<organism evidence="2 3">
    <name type="scientific">Athelia psychrophila</name>
    <dbReference type="NCBI Taxonomy" id="1759441"/>
    <lineage>
        <taxon>Eukaryota</taxon>
        <taxon>Fungi</taxon>
        <taxon>Dikarya</taxon>
        <taxon>Basidiomycota</taxon>
        <taxon>Agaricomycotina</taxon>
        <taxon>Agaricomycetes</taxon>
        <taxon>Agaricomycetidae</taxon>
        <taxon>Atheliales</taxon>
        <taxon>Atheliaceae</taxon>
        <taxon>Athelia</taxon>
    </lineage>
</organism>
<dbReference type="OrthoDB" id="1658288at2759"/>
<dbReference type="Gene3D" id="3.40.50.300">
    <property type="entry name" value="P-loop containing nucleotide triphosphate hydrolases"/>
    <property type="match status" value="1"/>
</dbReference>
<dbReference type="AlphaFoldDB" id="A0A166L482"/>
<dbReference type="InterPro" id="IPR002182">
    <property type="entry name" value="NB-ARC"/>
</dbReference>
<name>A0A166L482_9AGAM</name>
<gene>
    <name evidence="2" type="ORF">FIBSPDRAFT_695204</name>
</gene>
<feature type="non-terminal residue" evidence="2">
    <location>
        <position position="1"/>
    </location>
</feature>
<reference evidence="2 3" key="1">
    <citation type="journal article" date="2016" name="Mol. Biol. Evol.">
        <title>Comparative Genomics of Early-Diverging Mushroom-Forming Fungi Provides Insights into the Origins of Lignocellulose Decay Capabilities.</title>
        <authorList>
            <person name="Nagy L.G."/>
            <person name="Riley R."/>
            <person name="Tritt A."/>
            <person name="Adam C."/>
            <person name="Daum C."/>
            <person name="Floudas D."/>
            <person name="Sun H."/>
            <person name="Yadav J.S."/>
            <person name="Pangilinan J."/>
            <person name="Larsson K.H."/>
            <person name="Matsuura K."/>
            <person name="Barry K."/>
            <person name="Labutti K."/>
            <person name="Kuo R."/>
            <person name="Ohm R.A."/>
            <person name="Bhattacharya S.S."/>
            <person name="Shirouzu T."/>
            <person name="Yoshinaga Y."/>
            <person name="Martin F.M."/>
            <person name="Grigoriev I.V."/>
            <person name="Hibbett D.S."/>
        </authorList>
    </citation>
    <scope>NUCLEOTIDE SEQUENCE [LARGE SCALE GENOMIC DNA]</scope>
    <source>
        <strain evidence="2 3">CBS 109695</strain>
    </source>
</reference>
<dbReference type="InterPro" id="IPR027417">
    <property type="entry name" value="P-loop_NTPase"/>
</dbReference>
<dbReference type="Proteomes" id="UP000076532">
    <property type="component" value="Unassembled WGS sequence"/>
</dbReference>
<dbReference type="Pfam" id="PF00931">
    <property type="entry name" value="NB-ARC"/>
    <property type="match status" value="1"/>
</dbReference>
<dbReference type="PANTHER" id="PTHR35205">
    <property type="entry name" value="NB-ARC AND TPR DOMAIN PROTEIN"/>
    <property type="match status" value="1"/>
</dbReference>
<feature type="domain" description="NB-ARC" evidence="1">
    <location>
        <begin position="22"/>
        <end position="193"/>
    </location>
</feature>
<keyword evidence="3" id="KW-1185">Reference proteome</keyword>
<dbReference type="SUPFAM" id="SSF52540">
    <property type="entry name" value="P-loop containing nucleoside triphosphate hydrolases"/>
    <property type="match status" value="1"/>
</dbReference>
<dbReference type="EMBL" id="KV417538">
    <property type="protein sequence ID" value="KZP22557.1"/>
    <property type="molecule type" value="Genomic_DNA"/>
</dbReference>
<evidence type="ECO:0000259" key="1">
    <source>
        <dbReference type="Pfam" id="PF00931"/>
    </source>
</evidence>
<proteinExistence type="predicted"/>
<dbReference type="PANTHER" id="PTHR35205:SF1">
    <property type="entry name" value="ZU5 DOMAIN-CONTAINING PROTEIN"/>
    <property type="match status" value="1"/>
</dbReference>
<sequence>LLPFNDAPVDLISSCYTGRAEEIDLIAETLASCIGDEPSRFAIWGMPGLGKSQTALKYAHCSFKSGRHTHIFWITATTMEKVSQGLVKVLDLVKHLERHNPNQAAQVTAARLCLEHSEQHGFSRWLVIFDNVTLASLSFLRENLPRQNVNGSILITTRTSDVAEALTNVAGKQHPVHELDALTLEQSAELLLKRAGV</sequence>
<dbReference type="GO" id="GO:0043531">
    <property type="term" value="F:ADP binding"/>
    <property type="evidence" value="ECO:0007669"/>
    <property type="project" value="InterPro"/>
</dbReference>
<evidence type="ECO:0000313" key="2">
    <source>
        <dbReference type="EMBL" id="KZP22557.1"/>
    </source>
</evidence>
<evidence type="ECO:0000313" key="3">
    <source>
        <dbReference type="Proteomes" id="UP000076532"/>
    </source>
</evidence>
<protein>
    <recommendedName>
        <fullName evidence="1">NB-ARC domain-containing protein</fullName>
    </recommendedName>
</protein>
<feature type="non-terminal residue" evidence="2">
    <location>
        <position position="197"/>
    </location>
</feature>
<accession>A0A166L482</accession>